<organism evidence="2 3">
    <name type="scientific">Asticcacaulis benevestitus DSM 16100 = ATCC BAA-896</name>
    <dbReference type="NCBI Taxonomy" id="1121022"/>
    <lineage>
        <taxon>Bacteria</taxon>
        <taxon>Pseudomonadati</taxon>
        <taxon>Pseudomonadota</taxon>
        <taxon>Alphaproteobacteria</taxon>
        <taxon>Caulobacterales</taxon>
        <taxon>Caulobacteraceae</taxon>
        <taxon>Asticcacaulis</taxon>
    </lineage>
</organism>
<dbReference type="InterPro" id="IPR010982">
    <property type="entry name" value="Lambda_DNA-bd_dom_sf"/>
</dbReference>
<dbReference type="SUPFAM" id="SSF47413">
    <property type="entry name" value="lambda repressor-like DNA-binding domains"/>
    <property type="match status" value="1"/>
</dbReference>
<dbReference type="InterPro" id="IPR001387">
    <property type="entry name" value="Cro/C1-type_HTH"/>
</dbReference>
<gene>
    <name evidence="2" type="ORF">ABENE_22610</name>
</gene>
<dbReference type="AlphaFoldDB" id="V4NU69"/>
<keyword evidence="3" id="KW-1185">Reference proteome</keyword>
<dbReference type="EMBL" id="AWGB01000102">
    <property type="protein sequence ID" value="ESQ79476.1"/>
    <property type="molecule type" value="Genomic_DNA"/>
</dbReference>
<dbReference type="GO" id="GO:0003677">
    <property type="term" value="F:DNA binding"/>
    <property type="evidence" value="ECO:0007669"/>
    <property type="project" value="InterPro"/>
</dbReference>
<name>V4NU69_9CAUL</name>
<protein>
    <recommendedName>
        <fullName evidence="1">HTH cro/C1-type domain-containing protein</fullName>
    </recommendedName>
</protein>
<comment type="caution">
    <text evidence="2">The sequence shown here is derived from an EMBL/GenBank/DDBJ whole genome shotgun (WGS) entry which is preliminary data.</text>
</comment>
<dbReference type="Gene3D" id="1.10.260.40">
    <property type="entry name" value="lambda repressor-like DNA-binding domains"/>
    <property type="match status" value="1"/>
</dbReference>
<evidence type="ECO:0000259" key="1">
    <source>
        <dbReference type="PROSITE" id="PS50943"/>
    </source>
</evidence>
<dbReference type="STRING" id="1121022.GCA_000376105_03547"/>
<reference evidence="2 3" key="1">
    <citation type="journal article" date="2014" name="Nature">
        <title>Sequential evolution of bacterial morphology by co-option of a developmental regulator.</title>
        <authorList>
            <person name="Jiang C."/>
            <person name="Brown P.J."/>
            <person name="Ducret A."/>
            <person name="Brun Y.V."/>
        </authorList>
    </citation>
    <scope>NUCLEOTIDE SEQUENCE [LARGE SCALE GENOMIC DNA]</scope>
    <source>
        <strain evidence="2 3">DSM 16100</strain>
    </source>
</reference>
<dbReference type="Pfam" id="PF13560">
    <property type="entry name" value="HTH_31"/>
    <property type="match status" value="1"/>
</dbReference>
<evidence type="ECO:0000313" key="3">
    <source>
        <dbReference type="Proteomes" id="UP000017837"/>
    </source>
</evidence>
<evidence type="ECO:0000313" key="2">
    <source>
        <dbReference type="EMBL" id="ESQ79476.1"/>
    </source>
</evidence>
<proteinExistence type="predicted"/>
<dbReference type="CDD" id="cd00093">
    <property type="entry name" value="HTH_XRE"/>
    <property type="match status" value="1"/>
</dbReference>
<dbReference type="SMART" id="SM00530">
    <property type="entry name" value="HTH_XRE"/>
    <property type="match status" value="1"/>
</dbReference>
<feature type="domain" description="HTH cro/C1-type" evidence="1">
    <location>
        <begin position="32"/>
        <end position="86"/>
    </location>
</feature>
<dbReference type="Proteomes" id="UP000017837">
    <property type="component" value="Unassembled WGS sequence"/>
</dbReference>
<accession>V4NU69</accession>
<dbReference type="PROSITE" id="PS50943">
    <property type="entry name" value="HTH_CROC1"/>
    <property type="match status" value="1"/>
</dbReference>
<dbReference type="PATRIC" id="fig|1121022.4.peg.4631"/>
<dbReference type="eggNOG" id="COG1396">
    <property type="taxonomic scope" value="Bacteria"/>
</dbReference>
<sequence>MLPLWTKTMPKPAVRAYSRYSQDAVALLGQMIRETRLERKLTAAQMAERAGISRGLIQRIEQGDPGCTIGVVFEVAAILGVKLFDADPHALATRKAAQERIVALLPKKVRSSTRAVKDDF</sequence>